<dbReference type="PANTHER" id="PTHR12577">
    <property type="entry name" value="DACHSHUND"/>
    <property type="match status" value="1"/>
</dbReference>
<protein>
    <submittedName>
        <fullName evidence="3">Dachshund homolog 2-like</fullName>
    </submittedName>
</protein>
<reference evidence="3" key="1">
    <citation type="submission" date="2025-08" db="UniProtKB">
        <authorList>
            <consortium name="RefSeq"/>
        </authorList>
    </citation>
    <scope>IDENTIFICATION</scope>
    <source>
        <tissue evidence="3">Muscle</tissue>
    </source>
</reference>
<proteinExistence type="predicted"/>
<dbReference type="GO" id="GO:0005667">
    <property type="term" value="C:transcription regulator complex"/>
    <property type="evidence" value="ECO:0007669"/>
    <property type="project" value="TreeGrafter"/>
</dbReference>
<evidence type="ECO:0000256" key="1">
    <source>
        <dbReference type="SAM" id="MobiDB-lite"/>
    </source>
</evidence>
<dbReference type="InterPro" id="IPR052417">
    <property type="entry name" value="Dachshund_domain"/>
</dbReference>
<feature type="compositionally biased region" description="Gly residues" evidence="1">
    <location>
        <begin position="64"/>
        <end position="91"/>
    </location>
</feature>
<dbReference type="RefSeq" id="XP_010784542.1">
    <property type="nucleotide sequence ID" value="XM_010786240.1"/>
</dbReference>
<dbReference type="GO" id="GO:0000981">
    <property type="term" value="F:DNA-binding transcription factor activity, RNA polymerase II-specific"/>
    <property type="evidence" value="ECO:0007669"/>
    <property type="project" value="TreeGrafter"/>
</dbReference>
<dbReference type="GO" id="GO:0005634">
    <property type="term" value="C:nucleus"/>
    <property type="evidence" value="ECO:0007669"/>
    <property type="project" value="TreeGrafter"/>
</dbReference>
<dbReference type="PANTHER" id="PTHR12577:SF7">
    <property type="entry name" value="DACHSHUND HOMOLOG 2"/>
    <property type="match status" value="1"/>
</dbReference>
<feature type="compositionally biased region" description="Polar residues" evidence="1">
    <location>
        <begin position="173"/>
        <end position="186"/>
    </location>
</feature>
<name>A0A6I9P8L3_9TELE</name>
<feature type="region of interest" description="Disordered" evidence="1">
    <location>
        <begin position="53"/>
        <end position="104"/>
    </location>
</feature>
<dbReference type="GeneID" id="104958498"/>
<dbReference type="OrthoDB" id="6436112at2759"/>
<evidence type="ECO:0000313" key="3">
    <source>
        <dbReference type="RefSeq" id="XP_010784542.1"/>
    </source>
</evidence>
<gene>
    <name evidence="3" type="primary">LOC104958498</name>
</gene>
<organism evidence="2 3">
    <name type="scientific">Notothenia coriiceps</name>
    <name type="common">black rockcod</name>
    <dbReference type="NCBI Taxonomy" id="8208"/>
    <lineage>
        <taxon>Eukaryota</taxon>
        <taxon>Metazoa</taxon>
        <taxon>Chordata</taxon>
        <taxon>Craniata</taxon>
        <taxon>Vertebrata</taxon>
        <taxon>Euteleostomi</taxon>
        <taxon>Actinopterygii</taxon>
        <taxon>Neopterygii</taxon>
        <taxon>Teleostei</taxon>
        <taxon>Neoteleostei</taxon>
        <taxon>Acanthomorphata</taxon>
        <taxon>Eupercaria</taxon>
        <taxon>Perciformes</taxon>
        <taxon>Notothenioidei</taxon>
        <taxon>Nototheniidae</taxon>
        <taxon>Notothenia</taxon>
    </lineage>
</organism>
<evidence type="ECO:0000313" key="2">
    <source>
        <dbReference type="Proteomes" id="UP000504611"/>
    </source>
</evidence>
<feature type="region of interest" description="Disordered" evidence="1">
    <location>
        <begin position="170"/>
        <end position="201"/>
    </location>
</feature>
<accession>A0A6I9P8L3</accession>
<dbReference type="KEGG" id="ncc:104958498"/>
<dbReference type="Proteomes" id="UP000504611">
    <property type="component" value="Unplaced"/>
</dbReference>
<feature type="non-terminal residue" evidence="3">
    <location>
        <position position="201"/>
    </location>
</feature>
<dbReference type="GO" id="GO:0000978">
    <property type="term" value="F:RNA polymerase II cis-regulatory region sequence-specific DNA binding"/>
    <property type="evidence" value="ECO:0007669"/>
    <property type="project" value="TreeGrafter"/>
</dbReference>
<keyword evidence="2" id="KW-1185">Reference proteome</keyword>
<feature type="compositionally biased region" description="Low complexity" evidence="1">
    <location>
        <begin position="187"/>
        <end position="201"/>
    </location>
</feature>
<dbReference type="AlphaFoldDB" id="A0A6I9P8L3"/>
<sequence length="201" mass="20999">MKYIFSVESLRFLVSTQSSEHGTIPAAPEGTTWFYECLILFLFSPGGSECSWDKERLTSPPAGAHGGGLGGGGGGPMGGGGGGGGGRGGPMGAVNHQQLQQQQQQLLANRLDLPFMMMPHPLLPMGLPPASVAMAMSQMNHLNTIANMAAAAQQIHTHVHRAPVIKERVCDSPSLSPSVDETNTPLQSQPSSSASSSPERL</sequence>